<dbReference type="AlphaFoldDB" id="A0A915KRV9"/>
<dbReference type="Proteomes" id="UP000887565">
    <property type="component" value="Unplaced"/>
</dbReference>
<name>A0A915KRV9_ROMCU</name>
<dbReference type="PANTHER" id="PTHR24190:SF14">
    <property type="entry name" value="ION TRANSPORT DOMAIN-CONTAINING PROTEIN"/>
    <property type="match status" value="1"/>
</dbReference>
<sequence length="149" mass="17385">MEYIGLSIDDIKEIQRNATLKRLTMQVDYHTDIEKRLPKSYLHRLNVSSRVLVVHPNRCSKRLIPSIQSIFGRKYQLVERSFEISANNDDQVAETVEKKVEKKLLHMQNQMDNVQSLLSLISQKLNIADESFDRSAMKVREREAIVDSK</sequence>
<proteinExistence type="predicted"/>
<evidence type="ECO:0000313" key="2">
    <source>
        <dbReference type="WBParaSite" id="nRc.2.0.1.t41498-RA"/>
    </source>
</evidence>
<accession>A0A915KRV9</accession>
<organism evidence="1 2">
    <name type="scientific">Romanomermis culicivorax</name>
    <name type="common">Nematode worm</name>
    <dbReference type="NCBI Taxonomy" id="13658"/>
    <lineage>
        <taxon>Eukaryota</taxon>
        <taxon>Metazoa</taxon>
        <taxon>Ecdysozoa</taxon>
        <taxon>Nematoda</taxon>
        <taxon>Enoplea</taxon>
        <taxon>Dorylaimia</taxon>
        <taxon>Mermithida</taxon>
        <taxon>Mermithoidea</taxon>
        <taxon>Mermithidae</taxon>
        <taxon>Romanomermis</taxon>
    </lineage>
</organism>
<reference evidence="2" key="1">
    <citation type="submission" date="2022-11" db="UniProtKB">
        <authorList>
            <consortium name="WormBaseParasite"/>
        </authorList>
    </citation>
    <scope>IDENTIFICATION</scope>
</reference>
<evidence type="ECO:0000313" key="1">
    <source>
        <dbReference type="Proteomes" id="UP000887565"/>
    </source>
</evidence>
<dbReference type="WBParaSite" id="nRc.2.0.1.t41498-RA">
    <property type="protein sequence ID" value="nRc.2.0.1.t41498-RA"/>
    <property type="gene ID" value="nRc.2.0.1.g41498"/>
</dbReference>
<keyword evidence="1" id="KW-1185">Reference proteome</keyword>
<protein>
    <submittedName>
        <fullName evidence="2">Uncharacterized protein</fullName>
    </submittedName>
</protein>
<dbReference type="PANTHER" id="PTHR24190">
    <property type="entry name" value="ION_TRANS DOMAIN-CONTAINING PROTEIN"/>
    <property type="match status" value="1"/>
</dbReference>